<protein>
    <recommendedName>
        <fullName evidence="5">Actin like 10</fullName>
    </recommendedName>
</protein>
<name>G3X0J1_SARHA</name>
<dbReference type="SMART" id="SM00268">
    <property type="entry name" value="ACTIN"/>
    <property type="match status" value="1"/>
</dbReference>
<dbReference type="FunFam" id="3.30.420.40:FF:000050">
    <property type="entry name" value="Actin, alpha skeletal muscle"/>
    <property type="match status" value="1"/>
</dbReference>
<dbReference type="InterPro" id="IPR043129">
    <property type="entry name" value="ATPase_NBD"/>
</dbReference>
<reference evidence="3 4" key="1">
    <citation type="journal article" date="2011" name="Proc. Natl. Acad. Sci. U.S.A.">
        <title>Genetic diversity and population structure of the endangered marsupial Sarcophilus harrisii (Tasmanian devil).</title>
        <authorList>
            <person name="Miller W."/>
            <person name="Hayes V.M."/>
            <person name="Ratan A."/>
            <person name="Petersen D.C."/>
            <person name="Wittekindt N.E."/>
            <person name="Miller J."/>
            <person name="Walenz B."/>
            <person name="Knight J."/>
            <person name="Qi J."/>
            <person name="Zhao F."/>
            <person name="Wang Q."/>
            <person name="Bedoya-Reina O.C."/>
            <person name="Katiyar N."/>
            <person name="Tomsho L.P."/>
            <person name="Kasson L.M."/>
            <person name="Hardie R.A."/>
            <person name="Woodbridge P."/>
            <person name="Tindall E.A."/>
            <person name="Bertelsen M.F."/>
            <person name="Dixon D."/>
            <person name="Pyecroft S."/>
            <person name="Helgen K.M."/>
            <person name="Lesk A.M."/>
            <person name="Pringle T.H."/>
            <person name="Patterson N."/>
            <person name="Zhang Y."/>
            <person name="Kreiss A."/>
            <person name="Woods G.M."/>
            <person name="Jones M.E."/>
            <person name="Schuster S.C."/>
        </authorList>
    </citation>
    <scope>NUCLEOTIDE SEQUENCE [LARGE SCALE GENOMIC DNA]</scope>
</reference>
<proteinExistence type="inferred from homology"/>
<evidence type="ECO:0000256" key="1">
    <source>
        <dbReference type="ARBA" id="ARBA00006752"/>
    </source>
</evidence>
<dbReference type="Ensembl" id="ENSSHAT00000021367.2">
    <property type="protein sequence ID" value="ENSSHAP00000021196.2"/>
    <property type="gene ID" value="ENSSHAG00000017968.2"/>
</dbReference>
<evidence type="ECO:0008006" key="5">
    <source>
        <dbReference type="Google" id="ProtNLM"/>
    </source>
</evidence>
<dbReference type="HOGENOM" id="CLU_027965_0_2_1"/>
<dbReference type="Pfam" id="PF00022">
    <property type="entry name" value="Actin"/>
    <property type="match status" value="2"/>
</dbReference>
<accession>G3X0J1</accession>
<sequence length="390" mass="42819">MVNHFGLFRGPGYELVSNADFQERPPSQVTSCHPTDLYKSLAAVVIDTGTGFSKCGLAGEDRTRAVVPTRVGIHRSPQGDSTPYYITEDAEAACSTLIRGVVSDWDALEVLWNHIFYSKLCVDPEELAVLVADSPVSPCTNREKVVELLFECFGVPAMQTVHQALLTLYAYGRTTGLVMGSGHGTSYVAPIITGELERLNISRLDVAGKDLSEYLSQLLLAGGQPPPKADVLTHMKETCCYVTLDMVSELCQVEGKYRLDFVLPDKHVLSLGAERFRCPEILFKPDILGLDQPSLPQLAQISISQLEPHLQERLLANVVLEGGTTLLNGFSERVQRDLGPAATVLSLPHRAIAAWLGGSIMASLDSFQTLWLSRGEYQEEGPWAIYKYHL</sequence>
<organism evidence="3 4">
    <name type="scientific">Sarcophilus harrisii</name>
    <name type="common">Tasmanian devil</name>
    <name type="synonym">Sarcophilus laniarius</name>
    <dbReference type="NCBI Taxonomy" id="9305"/>
    <lineage>
        <taxon>Eukaryota</taxon>
        <taxon>Metazoa</taxon>
        <taxon>Chordata</taxon>
        <taxon>Craniata</taxon>
        <taxon>Vertebrata</taxon>
        <taxon>Euteleostomi</taxon>
        <taxon>Mammalia</taxon>
        <taxon>Metatheria</taxon>
        <taxon>Dasyuromorphia</taxon>
        <taxon>Dasyuridae</taxon>
        <taxon>Sarcophilus</taxon>
    </lineage>
</organism>
<evidence type="ECO:0000256" key="2">
    <source>
        <dbReference type="RuleBase" id="RU000487"/>
    </source>
</evidence>
<dbReference type="InParanoid" id="G3X0J1"/>
<dbReference type="PRINTS" id="PR00190">
    <property type="entry name" value="ACTIN"/>
</dbReference>
<dbReference type="eggNOG" id="KOG0676">
    <property type="taxonomic scope" value="Eukaryota"/>
</dbReference>
<evidence type="ECO:0000313" key="3">
    <source>
        <dbReference type="Ensembl" id="ENSSHAP00000021196.2"/>
    </source>
</evidence>
<evidence type="ECO:0000313" key="4">
    <source>
        <dbReference type="Proteomes" id="UP000007648"/>
    </source>
</evidence>
<dbReference type="STRING" id="9305.ENSSHAP00000021196"/>
<reference evidence="3" key="3">
    <citation type="submission" date="2025-09" db="UniProtKB">
        <authorList>
            <consortium name="Ensembl"/>
        </authorList>
    </citation>
    <scope>IDENTIFICATION</scope>
</reference>
<dbReference type="Gene3D" id="3.90.640.10">
    <property type="entry name" value="Actin, Chain A, domain 4"/>
    <property type="match status" value="1"/>
</dbReference>
<dbReference type="GeneTree" id="ENSGT00940000163598"/>
<dbReference type="SUPFAM" id="SSF53067">
    <property type="entry name" value="Actin-like ATPase domain"/>
    <property type="match status" value="2"/>
</dbReference>
<keyword evidence="4" id="KW-1185">Reference proteome</keyword>
<dbReference type="PANTHER" id="PTHR11937">
    <property type="entry name" value="ACTIN"/>
    <property type="match status" value="1"/>
</dbReference>
<dbReference type="Gene3D" id="3.30.420.40">
    <property type="match status" value="2"/>
</dbReference>
<dbReference type="InterPro" id="IPR004000">
    <property type="entry name" value="Actin"/>
</dbReference>
<reference evidence="3" key="2">
    <citation type="submission" date="2025-08" db="UniProtKB">
        <authorList>
            <consortium name="Ensembl"/>
        </authorList>
    </citation>
    <scope>IDENTIFICATION</scope>
</reference>
<dbReference type="AlphaFoldDB" id="G3X0J1"/>
<comment type="similarity">
    <text evidence="1 2">Belongs to the actin family.</text>
</comment>
<dbReference type="Proteomes" id="UP000007648">
    <property type="component" value="Unassembled WGS sequence"/>
</dbReference>
<gene>
    <name evidence="3" type="primary">LOC100913396</name>
</gene>